<reference evidence="2 3" key="1">
    <citation type="journal article" date="2021" name="Plant Biotechnol. J.">
        <title>Multi-omics assisted identification of the key and species-specific regulatory components of drought-tolerant mechanisms in Gossypium stocksii.</title>
        <authorList>
            <person name="Yu D."/>
            <person name="Ke L."/>
            <person name="Zhang D."/>
            <person name="Wu Y."/>
            <person name="Sun Y."/>
            <person name="Mei J."/>
            <person name="Sun J."/>
            <person name="Sun Y."/>
        </authorList>
    </citation>
    <scope>NUCLEOTIDE SEQUENCE [LARGE SCALE GENOMIC DNA]</scope>
    <source>
        <strain evidence="3">cv. E1</strain>
        <tissue evidence="2">Leaf</tissue>
    </source>
</reference>
<accession>A0A9D3ZWD5</accession>
<evidence type="ECO:0000256" key="1">
    <source>
        <dbReference type="SAM" id="MobiDB-lite"/>
    </source>
</evidence>
<protein>
    <submittedName>
        <fullName evidence="2">Uncharacterized protein</fullName>
    </submittedName>
</protein>
<name>A0A9D3ZWD5_9ROSI</name>
<dbReference type="Proteomes" id="UP000828251">
    <property type="component" value="Unassembled WGS sequence"/>
</dbReference>
<proteinExistence type="predicted"/>
<gene>
    <name evidence="2" type="ORF">J1N35_025618</name>
</gene>
<keyword evidence="3" id="KW-1185">Reference proteome</keyword>
<dbReference type="AlphaFoldDB" id="A0A9D3ZWD5"/>
<dbReference type="OrthoDB" id="994845at2759"/>
<feature type="region of interest" description="Disordered" evidence="1">
    <location>
        <begin position="259"/>
        <end position="287"/>
    </location>
</feature>
<sequence length="302" mass="33848">MWKTKLGINRLVYIILGDVSGYSIEYDVDQWLPSLSAVIGLVATIVSTSQNDRPIHVPVADEWNHGSSYVRLPKELEDFRMLLDQRSKTRLMSYTNTDIISCISLKVLANREMWDAKVSLVVYTTVEMYELDQLLRQFKWRQRIPLLPQNLKKLHNANLGEFGTNGSSKVAGMGTHPTNDDSDVDANAALNADADGHIALDADADTHATLNVDDWDNADVPRIYGTLWLLAYSDINTTRITVLPRGSLMQPSLVRVSDTRWEAKTTQQSITDDEDDTGNPKDEGHKALVDGVPTTMMMKRSL</sequence>
<dbReference type="EMBL" id="JAIQCV010000008">
    <property type="protein sequence ID" value="KAH1073290.1"/>
    <property type="molecule type" value="Genomic_DNA"/>
</dbReference>
<evidence type="ECO:0000313" key="3">
    <source>
        <dbReference type="Proteomes" id="UP000828251"/>
    </source>
</evidence>
<evidence type="ECO:0000313" key="2">
    <source>
        <dbReference type="EMBL" id="KAH1073290.1"/>
    </source>
</evidence>
<feature type="compositionally biased region" description="Basic and acidic residues" evidence="1">
    <location>
        <begin position="278"/>
        <end position="287"/>
    </location>
</feature>
<comment type="caution">
    <text evidence="2">The sequence shown here is derived from an EMBL/GenBank/DDBJ whole genome shotgun (WGS) entry which is preliminary data.</text>
</comment>
<organism evidence="2 3">
    <name type="scientific">Gossypium stocksii</name>
    <dbReference type="NCBI Taxonomy" id="47602"/>
    <lineage>
        <taxon>Eukaryota</taxon>
        <taxon>Viridiplantae</taxon>
        <taxon>Streptophyta</taxon>
        <taxon>Embryophyta</taxon>
        <taxon>Tracheophyta</taxon>
        <taxon>Spermatophyta</taxon>
        <taxon>Magnoliopsida</taxon>
        <taxon>eudicotyledons</taxon>
        <taxon>Gunneridae</taxon>
        <taxon>Pentapetalae</taxon>
        <taxon>rosids</taxon>
        <taxon>malvids</taxon>
        <taxon>Malvales</taxon>
        <taxon>Malvaceae</taxon>
        <taxon>Malvoideae</taxon>
        <taxon>Gossypium</taxon>
    </lineage>
</organism>